<gene>
    <name evidence="2" type="ORF">AVDCRST_MAG69-1280</name>
</gene>
<dbReference type="EC" id="2.5.1.72" evidence="2"/>
<dbReference type="AlphaFoldDB" id="A0A6J4SDQ6"/>
<reference evidence="2" key="1">
    <citation type="submission" date="2020-02" db="EMBL/GenBank/DDBJ databases">
        <authorList>
            <person name="Meier V. D."/>
        </authorList>
    </citation>
    <scope>NUCLEOTIDE SEQUENCE</scope>
    <source>
        <strain evidence="2">AVDCRST_MAG69</strain>
    </source>
</reference>
<feature type="non-terminal residue" evidence="2">
    <location>
        <position position="335"/>
    </location>
</feature>
<dbReference type="EMBL" id="CADCVP010000136">
    <property type="protein sequence ID" value="CAA9489944.1"/>
    <property type="molecule type" value="Genomic_DNA"/>
</dbReference>
<feature type="compositionally biased region" description="Basic residues" evidence="1">
    <location>
        <begin position="228"/>
        <end position="237"/>
    </location>
</feature>
<feature type="compositionally biased region" description="Basic and acidic residues" evidence="1">
    <location>
        <begin position="123"/>
        <end position="148"/>
    </location>
</feature>
<evidence type="ECO:0000313" key="2">
    <source>
        <dbReference type="EMBL" id="CAA9489944.1"/>
    </source>
</evidence>
<dbReference type="GO" id="GO:0016740">
    <property type="term" value="F:transferase activity"/>
    <property type="evidence" value="ECO:0007669"/>
    <property type="project" value="UniProtKB-KW"/>
</dbReference>
<feature type="non-terminal residue" evidence="2">
    <location>
        <position position="1"/>
    </location>
</feature>
<sequence length="335" mass="38233">VDSPSRPRVQPRAHRRGTRSAARRGPRAQGRAQRDDPRAQLPAAGDPGHRRPRRRLAGAVTHRRRRRPPGHRLLRRPLHGRDRRDLLPREDGAHPRSQGRLLARRLDHSRPAARLEGSPPRCRRGDVRQHDRRGQGRDRLLRDVVERRRGGRAHLPRARRRHPGPVRPGHVPRLLRGQEDRALDPGVGRRVPRARRHPPGRSQRPARPDARRRAARAPRMRLLDPGHGIRRQRRRRRAGDSHAVHRRHDAPALGDRRSSVHRRHRDRHPAPPAPAASRSRVRAGQPQGGLPVHEDDHAAQAARRPSRHAVPGDGRSGRRRACPSPDRADAVDRRL</sequence>
<name>A0A6J4SDQ6_9ACTN</name>
<evidence type="ECO:0000256" key="1">
    <source>
        <dbReference type="SAM" id="MobiDB-lite"/>
    </source>
</evidence>
<feature type="compositionally biased region" description="Basic residues" evidence="1">
    <location>
        <begin position="149"/>
        <end position="164"/>
    </location>
</feature>
<feature type="compositionally biased region" description="Basic and acidic residues" evidence="1">
    <location>
        <begin position="79"/>
        <end position="94"/>
    </location>
</feature>
<feature type="compositionally biased region" description="Basic and acidic residues" evidence="1">
    <location>
        <begin position="326"/>
        <end position="335"/>
    </location>
</feature>
<feature type="compositionally biased region" description="Basic residues" evidence="1">
    <location>
        <begin position="190"/>
        <end position="199"/>
    </location>
</feature>
<feature type="region of interest" description="Disordered" evidence="1">
    <location>
        <begin position="1"/>
        <end position="335"/>
    </location>
</feature>
<accession>A0A6J4SDQ6</accession>
<feature type="compositionally biased region" description="Basic residues" evidence="1">
    <location>
        <begin position="50"/>
        <end position="78"/>
    </location>
</feature>
<protein>
    <submittedName>
        <fullName evidence="2">Quinolinate synthetase</fullName>
        <ecNumber evidence="2">2.5.1.72</ecNumber>
    </submittedName>
</protein>
<proteinExistence type="predicted"/>
<feature type="compositionally biased region" description="Basic residues" evidence="1">
    <location>
        <begin position="9"/>
        <end position="26"/>
    </location>
</feature>
<organism evidence="2">
    <name type="scientific">uncultured Solirubrobacteraceae bacterium</name>
    <dbReference type="NCBI Taxonomy" id="1162706"/>
    <lineage>
        <taxon>Bacteria</taxon>
        <taxon>Bacillati</taxon>
        <taxon>Actinomycetota</taxon>
        <taxon>Thermoleophilia</taxon>
        <taxon>Solirubrobacterales</taxon>
        <taxon>Solirubrobacteraceae</taxon>
        <taxon>environmental samples</taxon>
    </lineage>
</organism>
<keyword evidence="2" id="KW-0808">Transferase</keyword>